<sequence>MSTSPAAQSAEARNILRELDEELAAASKRTGKKLVWTAPDRTLLRLIADTVDRKVDLQDAYKQTVETKFKLKLSAEIRLLETSLARLIKQVQTDVPAPEGIATIKARRAANIRWERERAQG</sequence>
<name>A0ABP8F211_9MYCO</name>
<gene>
    <name evidence="1" type="ORF">GCM10023161_40800</name>
</gene>
<evidence type="ECO:0000313" key="1">
    <source>
        <dbReference type="EMBL" id="GAA4292958.1"/>
    </source>
</evidence>
<accession>A0ABP8F211</accession>
<dbReference type="Proteomes" id="UP001501417">
    <property type="component" value="Unassembled WGS sequence"/>
</dbReference>
<organism evidence="1 2">
    <name type="scientific">Mycobacterium paraffinicum</name>
    <dbReference type="NCBI Taxonomy" id="53378"/>
    <lineage>
        <taxon>Bacteria</taxon>
        <taxon>Bacillati</taxon>
        <taxon>Actinomycetota</taxon>
        <taxon>Actinomycetes</taxon>
        <taxon>Mycobacteriales</taxon>
        <taxon>Mycobacteriaceae</taxon>
        <taxon>Mycobacterium</taxon>
    </lineage>
</organism>
<evidence type="ECO:0000313" key="2">
    <source>
        <dbReference type="Proteomes" id="UP001501417"/>
    </source>
</evidence>
<keyword evidence="2" id="KW-1185">Reference proteome</keyword>
<protein>
    <submittedName>
        <fullName evidence="1">Uncharacterized protein</fullName>
    </submittedName>
</protein>
<dbReference type="EMBL" id="BAABGF010000043">
    <property type="protein sequence ID" value="GAA4292958.1"/>
    <property type="molecule type" value="Genomic_DNA"/>
</dbReference>
<dbReference type="RefSeq" id="WP_264044485.1">
    <property type="nucleotide sequence ID" value="NZ_BAABGF010000043.1"/>
</dbReference>
<comment type="caution">
    <text evidence="1">The sequence shown here is derived from an EMBL/GenBank/DDBJ whole genome shotgun (WGS) entry which is preliminary data.</text>
</comment>
<reference evidence="2" key="1">
    <citation type="journal article" date="2019" name="Int. J. Syst. Evol. Microbiol.">
        <title>The Global Catalogue of Microorganisms (GCM) 10K type strain sequencing project: providing services to taxonomists for standard genome sequencing and annotation.</title>
        <authorList>
            <consortium name="The Broad Institute Genomics Platform"/>
            <consortium name="The Broad Institute Genome Sequencing Center for Infectious Disease"/>
            <person name="Wu L."/>
            <person name="Ma J."/>
        </authorList>
    </citation>
    <scope>NUCLEOTIDE SEQUENCE [LARGE SCALE GENOMIC DNA]</scope>
    <source>
        <strain evidence="2">JCM 17782</strain>
    </source>
</reference>
<proteinExistence type="predicted"/>